<dbReference type="EC" id="1.7.1.17" evidence="6"/>
<evidence type="ECO:0000259" key="7">
    <source>
        <dbReference type="Pfam" id="PF02525"/>
    </source>
</evidence>
<evidence type="ECO:0000256" key="5">
    <source>
        <dbReference type="ARBA" id="ARBA00048542"/>
    </source>
</evidence>
<evidence type="ECO:0000256" key="2">
    <source>
        <dbReference type="ARBA" id="ARBA00022643"/>
    </source>
</evidence>
<name>A0ABV7DXI2_9RHOB</name>
<dbReference type="InterPro" id="IPR050104">
    <property type="entry name" value="FMN-dep_NADH:Q_OxRdtase_AzoR1"/>
</dbReference>
<comment type="caution">
    <text evidence="8">The sequence shown here is derived from an EMBL/GenBank/DDBJ whole genome shotgun (WGS) entry which is preliminary data.</text>
</comment>
<evidence type="ECO:0000313" key="8">
    <source>
        <dbReference type="EMBL" id="MFC3087862.1"/>
    </source>
</evidence>
<dbReference type="SUPFAM" id="SSF52218">
    <property type="entry name" value="Flavoproteins"/>
    <property type="match status" value="1"/>
</dbReference>
<keyword evidence="1 6" id="KW-0285">Flavoprotein</keyword>
<keyword evidence="4 6" id="KW-0520">NAD</keyword>
<proteinExistence type="inferred from homology"/>
<comment type="catalytic activity">
    <reaction evidence="6">
        <text>2 a quinone + NADH + H(+) = 2 a 1,4-benzosemiquinone + NAD(+)</text>
        <dbReference type="Rhea" id="RHEA:65952"/>
        <dbReference type="ChEBI" id="CHEBI:15378"/>
        <dbReference type="ChEBI" id="CHEBI:57540"/>
        <dbReference type="ChEBI" id="CHEBI:57945"/>
        <dbReference type="ChEBI" id="CHEBI:132124"/>
        <dbReference type="ChEBI" id="CHEBI:134225"/>
    </reaction>
</comment>
<accession>A0ABV7DXI2</accession>
<feature type="binding site" evidence="6">
    <location>
        <begin position="16"/>
        <end position="18"/>
    </location>
    <ligand>
        <name>FMN</name>
        <dbReference type="ChEBI" id="CHEBI:58210"/>
    </ligand>
</feature>
<dbReference type="Gene3D" id="3.40.50.360">
    <property type="match status" value="1"/>
</dbReference>
<comment type="function">
    <text evidence="6">Also exhibits azoreductase activity. Catalyzes the reductive cleavage of the azo bond in aromatic azo compounds to the corresponding amines.</text>
</comment>
<evidence type="ECO:0000256" key="3">
    <source>
        <dbReference type="ARBA" id="ARBA00023002"/>
    </source>
</evidence>
<evidence type="ECO:0000313" key="9">
    <source>
        <dbReference type="Proteomes" id="UP001595445"/>
    </source>
</evidence>
<dbReference type="PANTHER" id="PTHR43741">
    <property type="entry name" value="FMN-DEPENDENT NADH-AZOREDUCTASE 1"/>
    <property type="match status" value="1"/>
</dbReference>
<comment type="catalytic activity">
    <reaction evidence="5">
        <text>N,N-dimethyl-1,4-phenylenediamine + anthranilate + 2 NAD(+) = 2-(4-dimethylaminophenyl)diazenylbenzoate + 2 NADH + 2 H(+)</text>
        <dbReference type="Rhea" id="RHEA:55872"/>
        <dbReference type="ChEBI" id="CHEBI:15378"/>
        <dbReference type="ChEBI" id="CHEBI:15783"/>
        <dbReference type="ChEBI" id="CHEBI:16567"/>
        <dbReference type="ChEBI" id="CHEBI:57540"/>
        <dbReference type="ChEBI" id="CHEBI:57945"/>
        <dbReference type="ChEBI" id="CHEBI:71579"/>
        <dbReference type="EC" id="1.7.1.17"/>
    </reaction>
    <physiologicalReaction direction="right-to-left" evidence="5">
        <dbReference type="Rhea" id="RHEA:55874"/>
    </physiologicalReaction>
</comment>
<dbReference type="HAMAP" id="MF_01216">
    <property type="entry name" value="Azoreductase_type1"/>
    <property type="match status" value="1"/>
</dbReference>
<comment type="subunit">
    <text evidence="6">Homodimer.</text>
</comment>
<comment type="function">
    <text evidence="6">Quinone reductase that provides resistance to thiol-specific stress caused by electrophilic quinones.</text>
</comment>
<evidence type="ECO:0000256" key="6">
    <source>
        <dbReference type="HAMAP-Rule" id="MF_01216"/>
    </source>
</evidence>
<dbReference type="InterPro" id="IPR029039">
    <property type="entry name" value="Flavoprotein-like_sf"/>
</dbReference>
<keyword evidence="2 6" id="KW-0288">FMN</keyword>
<dbReference type="EC" id="1.6.5.-" evidence="6"/>
<dbReference type="EMBL" id="JBHRSM010000026">
    <property type="protein sequence ID" value="MFC3087862.1"/>
    <property type="molecule type" value="Genomic_DNA"/>
</dbReference>
<comment type="cofactor">
    <cofactor evidence="6">
        <name>FMN</name>
        <dbReference type="ChEBI" id="CHEBI:58210"/>
    </cofactor>
    <text evidence="6">Binds 1 FMN per subunit.</text>
</comment>
<keyword evidence="3 6" id="KW-0560">Oxidoreductase</keyword>
<evidence type="ECO:0000256" key="1">
    <source>
        <dbReference type="ARBA" id="ARBA00022630"/>
    </source>
</evidence>
<evidence type="ECO:0000256" key="4">
    <source>
        <dbReference type="ARBA" id="ARBA00023027"/>
    </source>
</evidence>
<comment type="similarity">
    <text evidence="6">Belongs to the azoreductase type 1 family.</text>
</comment>
<dbReference type="InterPro" id="IPR023048">
    <property type="entry name" value="NADH:quinone_OxRdtase_FMN_depd"/>
</dbReference>
<feature type="domain" description="Flavodoxin-like fold" evidence="7">
    <location>
        <begin position="2"/>
        <end position="186"/>
    </location>
</feature>
<gene>
    <name evidence="6" type="primary">azoR</name>
    <name evidence="8" type="ORF">ACFOD6_17570</name>
</gene>
<reference evidence="9" key="1">
    <citation type="journal article" date="2019" name="Int. J. Syst. Evol. Microbiol.">
        <title>The Global Catalogue of Microorganisms (GCM) 10K type strain sequencing project: providing services to taxonomists for standard genome sequencing and annotation.</title>
        <authorList>
            <consortium name="The Broad Institute Genomics Platform"/>
            <consortium name="The Broad Institute Genome Sequencing Center for Infectious Disease"/>
            <person name="Wu L."/>
            <person name="Ma J."/>
        </authorList>
    </citation>
    <scope>NUCLEOTIDE SEQUENCE [LARGE SCALE GENOMIC DNA]</scope>
    <source>
        <strain evidence="9">KCTC 62102</strain>
    </source>
</reference>
<dbReference type="InterPro" id="IPR003680">
    <property type="entry name" value="Flavodoxin_fold"/>
</dbReference>
<sequence>MTKILRIESSIKGENSVSRDLTDRIVDRLTASGDATVTLRDLSGGVPLITADWIGAVFTPAEARDAEQARIAAFSDELLAEVRAADVLVIALPVYNFGVPATLKSWFDHLARKGETFNYTETGPVGLLTGKRAIIAMASDGTKIGSAIDFASGYVRHMLGFFGITEVEFIAADAVLFGGDVVAQARTAIGKIAA</sequence>
<feature type="binding site" evidence="6">
    <location>
        <position position="10"/>
    </location>
    <ligand>
        <name>FMN</name>
        <dbReference type="ChEBI" id="CHEBI:58210"/>
    </ligand>
</feature>
<comment type="caution">
    <text evidence="6">Lacks conserved residue(s) required for the propagation of feature annotation.</text>
</comment>
<dbReference type="RefSeq" id="WP_197642060.1">
    <property type="nucleotide sequence ID" value="NZ_JAEACP010000003.1"/>
</dbReference>
<protein>
    <recommendedName>
        <fullName evidence="6">FMN dependent NADH:quinone oxidoreductase</fullName>
        <ecNumber evidence="6">1.6.5.-</ecNumber>
    </recommendedName>
    <alternativeName>
        <fullName evidence="6">Azo-dye reductase</fullName>
    </alternativeName>
    <alternativeName>
        <fullName evidence="6">FMN-dependent NADH-azo compound oxidoreductase</fullName>
    </alternativeName>
    <alternativeName>
        <fullName evidence="6">FMN-dependent NADH-azoreductase</fullName>
        <ecNumber evidence="6">1.7.1.17</ecNumber>
    </alternativeName>
</protein>
<organism evidence="8 9">
    <name type="scientific">Tabrizicola soli</name>
    <dbReference type="NCBI Taxonomy" id="2185115"/>
    <lineage>
        <taxon>Bacteria</taxon>
        <taxon>Pseudomonadati</taxon>
        <taxon>Pseudomonadota</taxon>
        <taxon>Alphaproteobacteria</taxon>
        <taxon>Rhodobacterales</taxon>
        <taxon>Paracoccaceae</taxon>
        <taxon>Tabrizicola</taxon>
    </lineage>
</organism>
<keyword evidence="9" id="KW-1185">Reference proteome</keyword>
<dbReference type="Pfam" id="PF02525">
    <property type="entry name" value="Flavodoxin_2"/>
    <property type="match status" value="1"/>
</dbReference>
<dbReference type="Proteomes" id="UP001595445">
    <property type="component" value="Unassembled WGS sequence"/>
</dbReference>
<dbReference type="PANTHER" id="PTHR43741:SF2">
    <property type="entry name" value="FMN-DEPENDENT NADH:QUINONE OXIDOREDUCTASE"/>
    <property type="match status" value="1"/>
</dbReference>